<evidence type="ECO:0000259" key="4">
    <source>
        <dbReference type="Pfam" id="PF00060"/>
    </source>
</evidence>
<sequence>MNIWIGLLIFAFIFWRLSRSTSTSFNSLFLVLSALVENCKLPEIFTRRPSVRVVVGIFFVFAMIVENSYKGKITASVTAPKPRKNLETFDDLQGFRIYSPISEKVQPYSHNRASWGIVLEMKRRALDTQKNQIQNQYVSSSGFSNLIHYRPLLTRFGMEIFVVLAYAVKVNSSAKYRDISQLHRILRMEAVPDGFPDVSIEEEVSKCNKSVFVDFDDQLDQFVPAFSKGTSSPFIKGKENFLQQRLGWTFQNENKCGGLLSRFIKRFLADSGIESWMEFKLPGLKKNSLRYFVEITRRRAKGEALSINSNLISSVLYISFCCVVLCWVSLSVEFFVYQRKRVKVDMPLSKRYSLNSIISVKPHPQSTASMH</sequence>
<keyword evidence="2" id="KW-0472">Membrane</keyword>
<dbReference type="EMBL" id="CAJVCH010044815">
    <property type="protein sequence ID" value="CAG7717318.1"/>
    <property type="molecule type" value="Genomic_DNA"/>
</dbReference>
<evidence type="ECO:0000256" key="3">
    <source>
        <dbReference type="SAM" id="SignalP"/>
    </source>
</evidence>
<name>A0A8J2NPL2_9HEXA</name>
<proteinExistence type="inferred from homology"/>
<dbReference type="Proteomes" id="UP000708208">
    <property type="component" value="Unassembled WGS sequence"/>
</dbReference>
<feature type="signal peptide" evidence="3">
    <location>
        <begin position="1"/>
        <end position="20"/>
    </location>
</feature>
<comment type="caution">
    <text evidence="5">The sequence shown here is derived from an EMBL/GenBank/DDBJ whole genome shotgun (WGS) entry which is preliminary data.</text>
</comment>
<protein>
    <recommendedName>
        <fullName evidence="4">Ionotropic glutamate receptor C-terminal domain-containing protein</fullName>
    </recommendedName>
</protein>
<accession>A0A8J2NPL2</accession>
<evidence type="ECO:0000256" key="2">
    <source>
        <dbReference type="SAM" id="Phobius"/>
    </source>
</evidence>
<feature type="chain" id="PRO_5035228754" description="Ionotropic glutamate receptor C-terminal domain-containing protein" evidence="3">
    <location>
        <begin position="21"/>
        <end position="371"/>
    </location>
</feature>
<feature type="transmembrane region" description="Helical" evidence="2">
    <location>
        <begin position="315"/>
        <end position="337"/>
    </location>
</feature>
<dbReference type="Pfam" id="PF00060">
    <property type="entry name" value="Lig_chan"/>
    <property type="match status" value="1"/>
</dbReference>
<comment type="similarity">
    <text evidence="1">Belongs to the glutamate-gated ion channel (TC 1.A.10.1) family.</text>
</comment>
<keyword evidence="2" id="KW-0812">Transmembrane</keyword>
<keyword evidence="6" id="KW-1185">Reference proteome</keyword>
<keyword evidence="3" id="KW-0732">Signal</keyword>
<gene>
    <name evidence="5" type="ORF">AFUS01_LOCUS6781</name>
</gene>
<dbReference type="GO" id="GO:0015276">
    <property type="term" value="F:ligand-gated monoatomic ion channel activity"/>
    <property type="evidence" value="ECO:0007669"/>
    <property type="project" value="InterPro"/>
</dbReference>
<organism evidence="5 6">
    <name type="scientific">Allacma fusca</name>
    <dbReference type="NCBI Taxonomy" id="39272"/>
    <lineage>
        <taxon>Eukaryota</taxon>
        <taxon>Metazoa</taxon>
        <taxon>Ecdysozoa</taxon>
        <taxon>Arthropoda</taxon>
        <taxon>Hexapoda</taxon>
        <taxon>Collembola</taxon>
        <taxon>Symphypleona</taxon>
        <taxon>Sminthuridae</taxon>
        <taxon>Allacma</taxon>
    </lineage>
</organism>
<evidence type="ECO:0000256" key="1">
    <source>
        <dbReference type="ARBA" id="ARBA00008685"/>
    </source>
</evidence>
<dbReference type="OrthoDB" id="8299208at2759"/>
<reference evidence="5" key="1">
    <citation type="submission" date="2021-06" db="EMBL/GenBank/DDBJ databases">
        <authorList>
            <person name="Hodson N. C."/>
            <person name="Mongue J. A."/>
            <person name="Jaron S. K."/>
        </authorList>
    </citation>
    <scope>NUCLEOTIDE SEQUENCE</scope>
</reference>
<dbReference type="AlphaFoldDB" id="A0A8J2NPL2"/>
<dbReference type="GO" id="GO:0016020">
    <property type="term" value="C:membrane"/>
    <property type="evidence" value="ECO:0007669"/>
    <property type="project" value="InterPro"/>
</dbReference>
<evidence type="ECO:0000313" key="5">
    <source>
        <dbReference type="EMBL" id="CAG7717318.1"/>
    </source>
</evidence>
<keyword evidence="2" id="KW-1133">Transmembrane helix</keyword>
<evidence type="ECO:0000313" key="6">
    <source>
        <dbReference type="Proteomes" id="UP000708208"/>
    </source>
</evidence>
<feature type="domain" description="Ionotropic glutamate receptor C-terminal" evidence="4">
    <location>
        <begin position="21"/>
        <end position="173"/>
    </location>
</feature>
<dbReference type="InterPro" id="IPR001320">
    <property type="entry name" value="Iontro_rcpt_C"/>
</dbReference>